<dbReference type="GeneID" id="76198562"/>
<keyword evidence="2" id="KW-1185">Reference proteome</keyword>
<protein>
    <submittedName>
        <fullName evidence="1">Uncharacterized protein</fullName>
    </submittedName>
</protein>
<gene>
    <name evidence="1" type="ORF">ACFQL7_03490</name>
</gene>
<evidence type="ECO:0000313" key="2">
    <source>
        <dbReference type="Proteomes" id="UP001596417"/>
    </source>
</evidence>
<name>A0ABD5YML5_9EURY</name>
<reference evidence="1 2" key="1">
    <citation type="journal article" date="2019" name="Int. J. Syst. Evol. Microbiol.">
        <title>The Global Catalogue of Microorganisms (GCM) 10K type strain sequencing project: providing services to taxonomists for standard genome sequencing and annotation.</title>
        <authorList>
            <consortium name="The Broad Institute Genomics Platform"/>
            <consortium name="The Broad Institute Genome Sequencing Center for Infectious Disease"/>
            <person name="Wu L."/>
            <person name="Ma J."/>
        </authorList>
    </citation>
    <scope>NUCLEOTIDE SEQUENCE [LARGE SCALE GENOMIC DNA]</scope>
    <source>
        <strain evidence="1 2">RDMS1</strain>
    </source>
</reference>
<sequence length="45" mass="5337">MTPKLIEPLDTYLNDSKLTSPNYDFDVRFDIFARSHGKWNRTIYG</sequence>
<proteinExistence type="predicted"/>
<dbReference type="Proteomes" id="UP001596417">
    <property type="component" value="Unassembled WGS sequence"/>
</dbReference>
<organism evidence="1 2">
    <name type="scientific">Halocatena marina</name>
    <dbReference type="NCBI Taxonomy" id="2934937"/>
    <lineage>
        <taxon>Archaea</taxon>
        <taxon>Methanobacteriati</taxon>
        <taxon>Methanobacteriota</taxon>
        <taxon>Stenosarchaea group</taxon>
        <taxon>Halobacteria</taxon>
        <taxon>Halobacteriales</taxon>
        <taxon>Natronomonadaceae</taxon>
        <taxon>Halocatena</taxon>
    </lineage>
</organism>
<accession>A0ABD5YML5</accession>
<dbReference type="EMBL" id="JBHTAX010000001">
    <property type="protein sequence ID" value="MFC7189002.1"/>
    <property type="molecule type" value="Genomic_DNA"/>
</dbReference>
<evidence type="ECO:0000313" key="1">
    <source>
        <dbReference type="EMBL" id="MFC7189002.1"/>
    </source>
</evidence>
<comment type="caution">
    <text evidence="1">The sequence shown here is derived from an EMBL/GenBank/DDBJ whole genome shotgun (WGS) entry which is preliminary data.</text>
</comment>
<dbReference type="AlphaFoldDB" id="A0ABD5YML5"/>
<dbReference type="RefSeq" id="WP_264555192.1">
    <property type="nucleotide sequence ID" value="NZ_CP109979.1"/>
</dbReference>